<evidence type="ECO:0000313" key="2">
    <source>
        <dbReference type="EMBL" id="GAA1935318.1"/>
    </source>
</evidence>
<accession>A0ABN2PWF6</accession>
<evidence type="ECO:0000256" key="1">
    <source>
        <dbReference type="SAM" id="Phobius"/>
    </source>
</evidence>
<keyword evidence="3" id="KW-1185">Reference proteome</keyword>
<feature type="transmembrane region" description="Helical" evidence="1">
    <location>
        <begin position="46"/>
        <end position="66"/>
    </location>
</feature>
<sequence>MHIAVGAGCGETALGANETRALRLFTLGRRGRSNHIFRPKTQGGTIIIFQVVFFLAMASIFGLVALDYRDSIERFTGIISLASSADKDNIHRGVVKQIAATGCLIFLGLGLVIALDGVFPDR</sequence>
<feature type="transmembrane region" description="Helical" evidence="1">
    <location>
        <begin position="98"/>
        <end position="119"/>
    </location>
</feature>
<gene>
    <name evidence="2" type="ORF">GCM10009716_47930</name>
</gene>
<keyword evidence="1" id="KW-0812">Transmembrane</keyword>
<evidence type="ECO:0000313" key="3">
    <source>
        <dbReference type="Proteomes" id="UP001501303"/>
    </source>
</evidence>
<reference evidence="2 3" key="1">
    <citation type="journal article" date="2019" name="Int. J. Syst. Evol. Microbiol.">
        <title>The Global Catalogue of Microorganisms (GCM) 10K type strain sequencing project: providing services to taxonomists for standard genome sequencing and annotation.</title>
        <authorList>
            <consortium name="The Broad Institute Genomics Platform"/>
            <consortium name="The Broad Institute Genome Sequencing Center for Infectious Disease"/>
            <person name="Wu L."/>
            <person name="Ma J."/>
        </authorList>
    </citation>
    <scope>NUCLEOTIDE SEQUENCE [LARGE SCALE GENOMIC DNA]</scope>
    <source>
        <strain evidence="2 3">JCM 13581</strain>
    </source>
</reference>
<keyword evidence="1" id="KW-1133">Transmembrane helix</keyword>
<organism evidence="2 3">
    <name type="scientific">Streptomyces sodiiphilus</name>
    <dbReference type="NCBI Taxonomy" id="226217"/>
    <lineage>
        <taxon>Bacteria</taxon>
        <taxon>Bacillati</taxon>
        <taxon>Actinomycetota</taxon>
        <taxon>Actinomycetes</taxon>
        <taxon>Kitasatosporales</taxon>
        <taxon>Streptomycetaceae</taxon>
        <taxon>Streptomyces</taxon>
    </lineage>
</organism>
<name>A0ABN2PWF6_9ACTN</name>
<dbReference type="RefSeq" id="WP_344266672.1">
    <property type="nucleotide sequence ID" value="NZ_BAAAMJ010000084.1"/>
</dbReference>
<dbReference type="Proteomes" id="UP001501303">
    <property type="component" value="Unassembled WGS sequence"/>
</dbReference>
<protein>
    <submittedName>
        <fullName evidence="2">Uncharacterized protein</fullName>
    </submittedName>
</protein>
<keyword evidence="1" id="KW-0472">Membrane</keyword>
<proteinExistence type="predicted"/>
<dbReference type="EMBL" id="BAAAMJ010000084">
    <property type="protein sequence ID" value="GAA1935318.1"/>
    <property type="molecule type" value="Genomic_DNA"/>
</dbReference>
<comment type="caution">
    <text evidence="2">The sequence shown here is derived from an EMBL/GenBank/DDBJ whole genome shotgun (WGS) entry which is preliminary data.</text>
</comment>